<name>A0A9W8I328_9FUNG</name>
<feature type="domain" description="G-patch" evidence="2">
    <location>
        <begin position="196"/>
        <end position="242"/>
    </location>
</feature>
<dbReference type="EMBL" id="JANBUW010001730">
    <property type="protein sequence ID" value="KAJ2842534.1"/>
    <property type="molecule type" value="Genomic_DNA"/>
</dbReference>
<comment type="caution">
    <text evidence="3">The sequence shown here is derived from an EMBL/GenBank/DDBJ whole genome shotgun (WGS) entry which is preliminary data.</text>
</comment>
<proteinExistence type="predicted"/>
<gene>
    <name evidence="3" type="ORF">IWW36_005873</name>
</gene>
<protein>
    <recommendedName>
        <fullName evidence="2">G-patch domain-containing protein</fullName>
    </recommendedName>
</protein>
<dbReference type="Pfam" id="PF00498">
    <property type="entry name" value="FHA"/>
    <property type="match status" value="1"/>
</dbReference>
<dbReference type="PROSITE" id="PS50174">
    <property type="entry name" value="G_PATCH"/>
    <property type="match status" value="1"/>
</dbReference>
<evidence type="ECO:0000256" key="1">
    <source>
        <dbReference type="SAM" id="MobiDB-lite"/>
    </source>
</evidence>
<dbReference type="OrthoDB" id="21470at2759"/>
<evidence type="ECO:0000259" key="2">
    <source>
        <dbReference type="PROSITE" id="PS50174"/>
    </source>
</evidence>
<feature type="compositionally biased region" description="Basic and acidic residues" evidence="1">
    <location>
        <begin position="231"/>
        <end position="246"/>
    </location>
</feature>
<evidence type="ECO:0000313" key="4">
    <source>
        <dbReference type="Proteomes" id="UP001139887"/>
    </source>
</evidence>
<dbReference type="InterPro" id="IPR000467">
    <property type="entry name" value="G_patch_dom"/>
</dbReference>
<dbReference type="InterPro" id="IPR008984">
    <property type="entry name" value="SMAD_FHA_dom_sf"/>
</dbReference>
<dbReference type="PANTHER" id="PTHR23106">
    <property type="entry name" value="ANGIOGENIC FACTOR WITH G PATCH AND FHA DOMAINS 1"/>
    <property type="match status" value="1"/>
</dbReference>
<dbReference type="Gene3D" id="2.60.200.20">
    <property type="match status" value="1"/>
</dbReference>
<dbReference type="SMART" id="SM00443">
    <property type="entry name" value="G_patch"/>
    <property type="match status" value="1"/>
</dbReference>
<feature type="region of interest" description="Disordered" evidence="1">
    <location>
        <begin position="231"/>
        <end position="254"/>
    </location>
</feature>
<accession>A0A9W8I328</accession>
<keyword evidence="4" id="KW-1185">Reference proteome</keyword>
<organism evidence="3 4">
    <name type="scientific">Coemansia brasiliensis</name>
    <dbReference type="NCBI Taxonomy" id="2650707"/>
    <lineage>
        <taxon>Eukaryota</taxon>
        <taxon>Fungi</taxon>
        <taxon>Fungi incertae sedis</taxon>
        <taxon>Zoopagomycota</taxon>
        <taxon>Kickxellomycotina</taxon>
        <taxon>Kickxellomycetes</taxon>
        <taxon>Kickxellales</taxon>
        <taxon>Kickxellaceae</taxon>
        <taxon>Coemansia</taxon>
    </lineage>
</organism>
<sequence length="260" mass="28255">MDGLSSACCDGSEDGEIEDNVDSCSQLHSVKDHAKELYIVDLGSTHGTFVNQKRLSESKTASKPQRLEHRDRIAVGNTILQVHLHSEWACSVCTNSGDNEISTIATSKCKKDIAKATKVDIRQEHMVNLNAIKQKYASVHRRQKPSQYTDRARLRRNLQSAAPAVQASTQTASDLHSAPEYTQAIASEQTEASIDSTNKGFSMLQSMGWVPGAGLGADSGGIVNPINVEGNEDRVGLGAPKDESPRAKIARISRARFQQI</sequence>
<evidence type="ECO:0000313" key="3">
    <source>
        <dbReference type="EMBL" id="KAJ2842534.1"/>
    </source>
</evidence>
<dbReference type="InterPro" id="IPR000253">
    <property type="entry name" value="FHA_dom"/>
</dbReference>
<dbReference type="Pfam" id="PF01585">
    <property type="entry name" value="G-patch"/>
    <property type="match status" value="1"/>
</dbReference>
<dbReference type="GO" id="GO:0003676">
    <property type="term" value="F:nucleic acid binding"/>
    <property type="evidence" value="ECO:0007669"/>
    <property type="project" value="InterPro"/>
</dbReference>
<dbReference type="InterPro" id="IPR053027">
    <property type="entry name" value="AGGF1"/>
</dbReference>
<reference evidence="3" key="1">
    <citation type="submission" date="2022-07" db="EMBL/GenBank/DDBJ databases">
        <title>Phylogenomic reconstructions and comparative analyses of Kickxellomycotina fungi.</title>
        <authorList>
            <person name="Reynolds N.K."/>
            <person name="Stajich J.E."/>
            <person name="Barry K."/>
            <person name="Grigoriev I.V."/>
            <person name="Crous P."/>
            <person name="Smith M.E."/>
        </authorList>
    </citation>
    <scope>NUCLEOTIDE SEQUENCE</scope>
    <source>
        <strain evidence="3">NRRL 1566</strain>
    </source>
</reference>
<dbReference type="AlphaFoldDB" id="A0A9W8I328"/>
<dbReference type="Proteomes" id="UP001139887">
    <property type="component" value="Unassembled WGS sequence"/>
</dbReference>
<dbReference type="SUPFAM" id="SSF49879">
    <property type="entry name" value="SMAD/FHA domain"/>
    <property type="match status" value="1"/>
</dbReference>
<dbReference type="PANTHER" id="PTHR23106:SF24">
    <property type="entry name" value="ANGIOGENIC FACTOR WITH G PATCH AND FHA DOMAINS 1"/>
    <property type="match status" value="1"/>
</dbReference>